<organism evidence="2 3">
    <name type="scientific">Methylobacterium brachythecii</name>
    <dbReference type="NCBI Taxonomy" id="1176177"/>
    <lineage>
        <taxon>Bacteria</taxon>
        <taxon>Pseudomonadati</taxon>
        <taxon>Pseudomonadota</taxon>
        <taxon>Alphaproteobacteria</taxon>
        <taxon>Hyphomicrobiales</taxon>
        <taxon>Methylobacteriaceae</taxon>
        <taxon>Methylobacterium</taxon>
    </lineage>
</organism>
<gene>
    <name evidence="2" type="ORF">GCM10007884_17290</name>
</gene>
<dbReference type="PANTHER" id="PTHR33840:SF1">
    <property type="entry name" value="TLE1 PHOSPHOLIPASE DOMAIN-CONTAINING PROTEIN"/>
    <property type="match status" value="1"/>
</dbReference>
<dbReference type="Proteomes" id="UP001156881">
    <property type="component" value="Unassembled WGS sequence"/>
</dbReference>
<reference evidence="3" key="1">
    <citation type="journal article" date="2019" name="Int. J. Syst. Evol. Microbiol.">
        <title>The Global Catalogue of Microorganisms (GCM) 10K type strain sequencing project: providing services to taxonomists for standard genome sequencing and annotation.</title>
        <authorList>
            <consortium name="The Broad Institute Genomics Platform"/>
            <consortium name="The Broad Institute Genome Sequencing Center for Infectious Disease"/>
            <person name="Wu L."/>
            <person name="Ma J."/>
        </authorList>
    </citation>
    <scope>NUCLEOTIDE SEQUENCE [LARGE SCALE GENOMIC DNA]</scope>
    <source>
        <strain evidence="3">NBRC 107710</strain>
    </source>
</reference>
<evidence type="ECO:0000259" key="1">
    <source>
        <dbReference type="Pfam" id="PF09994"/>
    </source>
</evidence>
<dbReference type="InterPro" id="IPR018712">
    <property type="entry name" value="Tle1-like_cat"/>
</dbReference>
<protein>
    <recommendedName>
        <fullName evidence="1">T6SS Phospholipase effector Tle1-like catalytic domain-containing protein</fullName>
    </recommendedName>
</protein>
<dbReference type="InterPro" id="IPR029058">
    <property type="entry name" value="AB_hydrolase_fold"/>
</dbReference>
<evidence type="ECO:0000313" key="2">
    <source>
        <dbReference type="EMBL" id="GLS43744.1"/>
    </source>
</evidence>
<dbReference type="SUPFAM" id="SSF53474">
    <property type="entry name" value="alpha/beta-Hydrolases"/>
    <property type="match status" value="1"/>
</dbReference>
<evidence type="ECO:0000313" key="3">
    <source>
        <dbReference type="Proteomes" id="UP001156881"/>
    </source>
</evidence>
<comment type="caution">
    <text evidence="2">The sequence shown here is derived from an EMBL/GenBank/DDBJ whole genome shotgun (WGS) entry which is preliminary data.</text>
</comment>
<dbReference type="EMBL" id="BSPG01000007">
    <property type="protein sequence ID" value="GLS43744.1"/>
    <property type="molecule type" value="Genomic_DNA"/>
</dbReference>
<dbReference type="Pfam" id="PF09994">
    <property type="entry name" value="T6SS_Tle1-like_cat"/>
    <property type="match status" value="1"/>
</dbReference>
<name>A0ABQ6D1N4_9HYPH</name>
<proteinExistence type="predicted"/>
<sequence length="379" mass="41574">MIARTPSVETRGGNMPKNIVVLIDGTGNDVASDATNVLRLARMLPESNEQKFVYDPGVGTQGAPTRDLVGRRLFVTAVDLGFGSGVYDKIATGYRAIIDRYEPGDRLYLFGFSRGAYVARALAGLIGKVGILERGRDNLVPYAVKLYAAPTNIGVARTFTKTFCDRSANIRFLGLWDTVKSVFSVDLTTKKLTSVSLPRTYVNRSVSVVRHAVAIDERRRFFRPNLWSDDGTDGSATDVKQVWFAGVHSDVGGGYPIKDNALSALPLEWMVREAMEQGLLIDETRRGRVLKSVAGPSSKPPHLALMNDSLVGRWRYAEKIPKLGKPGPDGGGRTGWYLPEGERRFIREGASVHRSVVDRKNGGIGYDPVNLPNTYVLVD</sequence>
<accession>A0ABQ6D1N4</accession>
<keyword evidence="3" id="KW-1185">Reference proteome</keyword>
<dbReference type="PANTHER" id="PTHR33840">
    <property type="match status" value="1"/>
</dbReference>
<feature type="domain" description="T6SS Phospholipase effector Tle1-like catalytic" evidence="1">
    <location>
        <begin position="17"/>
        <end position="273"/>
    </location>
</feature>